<reference evidence="1" key="2">
    <citation type="submission" date="2021-09" db="EMBL/GenBank/DDBJ databases">
        <authorList>
            <person name="Jia N."/>
            <person name="Wang J."/>
            <person name="Shi W."/>
            <person name="Du L."/>
            <person name="Sun Y."/>
            <person name="Zhan W."/>
            <person name="Jiang J."/>
            <person name="Wang Q."/>
            <person name="Zhang B."/>
            <person name="Ji P."/>
            <person name="Sakyi L.B."/>
            <person name="Cui X."/>
            <person name="Yuan T."/>
            <person name="Jiang B."/>
            <person name="Yang W."/>
            <person name="Lam T.T.-Y."/>
            <person name="Chang Q."/>
            <person name="Ding S."/>
            <person name="Wang X."/>
            <person name="Zhu J."/>
            <person name="Ruan X."/>
            <person name="Zhao L."/>
            <person name="Wei J."/>
            <person name="Que T."/>
            <person name="Du C."/>
            <person name="Cheng J."/>
            <person name="Dai P."/>
            <person name="Han X."/>
            <person name="Huang E."/>
            <person name="Gao Y."/>
            <person name="Liu J."/>
            <person name="Shao H."/>
            <person name="Ye R."/>
            <person name="Li L."/>
            <person name="Wei W."/>
            <person name="Wang X."/>
            <person name="Wang C."/>
            <person name="Huo Q."/>
            <person name="Li W."/>
            <person name="Guo W."/>
            <person name="Chen H."/>
            <person name="Chen S."/>
            <person name="Zhou L."/>
            <person name="Zhou L."/>
            <person name="Ni X."/>
            <person name="Tian J."/>
            <person name="Zhou Y."/>
            <person name="Sheng Y."/>
            <person name="Liu T."/>
            <person name="Pan Y."/>
            <person name="Xia L."/>
            <person name="Li J."/>
            <person name="Zhao F."/>
            <person name="Cao W."/>
        </authorList>
    </citation>
    <scope>NUCLEOTIDE SEQUENCE</scope>
    <source>
        <strain evidence="1">Rmic-2018</strain>
        <tissue evidence="1">Larvae</tissue>
    </source>
</reference>
<keyword evidence="2" id="KW-1185">Reference proteome</keyword>
<evidence type="ECO:0000313" key="1">
    <source>
        <dbReference type="EMBL" id="KAH8031467.1"/>
    </source>
</evidence>
<protein>
    <submittedName>
        <fullName evidence="1">Uncharacterized protein</fullName>
    </submittedName>
</protein>
<dbReference type="EMBL" id="JABSTU010000005">
    <property type="protein sequence ID" value="KAH8031467.1"/>
    <property type="molecule type" value="Genomic_DNA"/>
</dbReference>
<proteinExistence type="predicted"/>
<dbReference type="VEuPathDB" id="VectorBase:LOC119162424"/>
<accession>A0A9J6EAB4</accession>
<gene>
    <name evidence="1" type="ORF">HPB51_017239</name>
</gene>
<evidence type="ECO:0000313" key="2">
    <source>
        <dbReference type="Proteomes" id="UP000821866"/>
    </source>
</evidence>
<dbReference type="AlphaFoldDB" id="A0A9J6EAB4"/>
<dbReference type="Proteomes" id="UP000821866">
    <property type="component" value="Chromosome 3"/>
</dbReference>
<name>A0A9J6EAB4_RHIMP</name>
<organism evidence="1 2">
    <name type="scientific">Rhipicephalus microplus</name>
    <name type="common">Cattle tick</name>
    <name type="synonym">Boophilus microplus</name>
    <dbReference type="NCBI Taxonomy" id="6941"/>
    <lineage>
        <taxon>Eukaryota</taxon>
        <taxon>Metazoa</taxon>
        <taxon>Ecdysozoa</taxon>
        <taxon>Arthropoda</taxon>
        <taxon>Chelicerata</taxon>
        <taxon>Arachnida</taxon>
        <taxon>Acari</taxon>
        <taxon>Parasitiformes</taxon>
        <taxon>Ixodida</taxon>
        <taxon>Ixodoidea</taxon>
        <taxon>Ixodidae</taxon>
        <taxon>Rhipicephalinae</taxon>
        <taxon>Rhipicephalus</taxon>
        <taxon>Boophilus</taxon>
    </lineage>
</organism>
<comment type="caution">
    <text evidence="1">The sequence shown here is derived from an EMBL/GenBank/DDBJ whole genome shotgun (WGS) entry which is preliminary data.</text>
</comment>
<sequence length="275" mass="31400">MCNHLRTLDLRIYSDRMRLSLALAKFVKSAVALHSMHLRVMGVGQDQVEGQSPWWNIILESISRSNSVENLYLTLSCLSIQDSQNFADSVKRRRRMRGLRFVNTPEANNTAFFQRLSQNIADNHTLAAMEFWGGLDADGASDRLAVKETVWRNAGFVPRAASIKQASQYYRYFTGAVERVARYPALMDEVARRAKLERAELDALVRDHLKETRSMDGFMRATGVVKERVICHLADDGRMQLDELNEDCWSLVRRYLVTDDVKADVAQLDSVLPEK</sequence>
<reference evidence="1" key="1">
    <citation type="journal article" date="2020" name="Cell">
        <title>Large-Scale Comparative Analyses of Tick Genomes Elucidate Their Genetic Diversity and Vector Capacities.</title>
        <authorList>
            <consortium name="Tick Genome and Microbiome Consortium (TIGMIC)"/>
            <person name="Jia N."/>
            <person name="Wang J."/>
            <person name="Shi W."/>
            <person name="Du L."/>
            <person name="Sun Y."/>
            <person name="Zhan W."/>
            <person name="Jiang J.F."/>
            <person name="Wang Q."/>
            <person name="Zhang B."/>
            <person name="Ji P."/>
            <person name="Bell-Sakyi L."/>
            <person name="Cui X.M."/>
            <person name="Yuan T.T."/>
            <person name="Jiang B.G."/>
            <person name="Yang W.F."/>
            <person name="Lam T.T."/>
            <person name="Chang Q.C."/>
            <person name="Ding S.J."/>
            <person name="Wang X.J."/>
            <person name="Zhu J.G."/>
            <person name="Ruan X.D."/>
            <person name="Zhao L."/>
            <person name="Wei J.T."/>
            <person name="Ye R.Z."/>
            <person name="Que T.C."/>
            <person name="Du C.H."/>
            <person name="Zhou Y.H."/>
            <person name="Cheng J.X."/>
            <person name="Dai P.F."/>
            <person name="Guo W.B."/>
            <person name="Han X.H."/>
            <person name="Huang E.J."/>
            <person name="Li L.F."/>
            <person name="Wei W."/>
            <person name="Gao Y.C."/>
            <person name="Liu J.Z."/>
            <person name="Shao H.Z."/>
            <person name="Wang X."/>
            <person name="Wang C.C."/>
            <person name="Yang T.C."/>
            <person name="Huo Q.B."/>
            <person name="Li W."/>
            <person name="Chen H.Y."/>
            <person name="Chen S.E."/>
            <person name="Zhou L.G."/>
            <person name="Ni X.B."/>
            <person name="Tian J.H."/>
            <person name="Sheng Y."/>
            <person name="Liu T."/>
            <person name="Pan Y.S."/>
            <person name="Xia L.Y."/>
            <person name="Li J."/>
            <person name="Zhao F."/>
            <person name="Cao W.C."/>
        </authorList>
    </citation>
    <scope>NUCLEOTIDE SEQUENCE</scope>
    <source>
        <strain evidence="1">Rmic-2018</strain>
    </source>
</reference>